<evidence type="ECO:0000313" key="1">
    <source>
        <dbReference type="EMBL" id="TMQ49802.1"/>
    </source>
</evidence>
<reference evidence="1 2" key="1">
    <citation type="journal article" date="2019" name="Nat. Microbiol.">
        <title>Mediterranean grassland soil C-N compound turnover is dependent on rainfall and depth, and is mediated by genomically divergent microorganisms.</title>
        <authorList>
            <person name="Diamond S."/>
            <person name="Andeer P.F."/>
            <person name="Li Z."/>
            <person name="Crits-Christoph A."/>
            <person name="Burstein D."/>
            <person name="Anantharaman K."/>
            <person name="Lane K.R."/>
            <person name="Thomas B.C."/>
            <person name="Pan C."/>
            <person name="Northen T.R."/>
            <person name="Banfield J.F."/>
        </authorList>
    </citation>
    <scope>NUCLEOTIDE SEQUENCE [LARGE SCALE GENOMIC DNA]</scope>
    <source>
        <strain evidence="1">WS_3</strain>
    </source>
</reference>
<sequence length="81" mass="8773">MEPRKSARLPHGPDRKEIRDPYGHVAQRKQVETNAALGFGSGIQVRLPAVGSLFADAHYDFLFLEGVPSPAIPVRVGLGLP</sequence>
<accession>A0A538SEJ5</accession>
<organism evidence="1 2">
    <name type="scientific">Eiseniibacteriota bacterium</name>
    <dbReference type="NCBI Taxonomy" id="2212470"/>
    <lineage>
        <taxon>Bacteria</taxon>
        <taxon>Candidatus Eiseniibacteriota</taxon>
    </lineage>
</organism>
<evidence type="ECO:0000313" key="2">
    <source>
        <dbReference type="Proteomes" id="UP000320184"/>
    </source>
</evidence>
<dbReference type="AlphaFoldDB" id="A0A538SEJ5"/>
<dbReference type="EMBL" id="VBOT01000115">
    <property type="protein sequence ID" value="TMQ49802.1"/>
    <property type="molecule type" value="Genomic_DNA"/>
</dbReference>
<dbReference type="Proteomes" id="UP000320184">
    <property type="component" value="Unassembled WGS sequence"/>
</dbReference>
<name>A0A538SEJ5_UNCEI</name>
<comment type="caution">
    <text evidence="1">The sequence shown here is derived from an EMBL/GenBank/DDBJ whole genome shotgun (WGS) entry which is preliminary data.</text>
</comment>
<gene>
    <name evidence="1" type="ORF">E6K73_09290</name>
</gene>
<protein>
    <submittedName>
        <fullName evidence="1">Uncharacterized protein</fullName>
    </submittedName>
</protein>
<proteinExistence type="predicted"/>